<reference evidence="1 2" key="1">
    <citation type="submission" date="2015-04" db="EMBL/GenBank/DDBJ databases">
        <authorList>
            <person name="Syromyatnikov M.Y."/>
            <person name="Popov V.N."/>
        </authorList>
    </citation>
    <scope>NUCLEOTIDE SEQUENCE [LARGE SCALE GENOMIC DNA]</scope>
</reference>
<dbReference type="EMBL" id="CVRI01000039">
    <property type="protein sequence ID" value="CRK94464.1"/>
    <property type="molecule type" value="Genomic_DNA"/>
</dbReference>
<name>A0A1J1I2D4_9DIPT</name>
<dbReference type="AlphaFoldDB" id="A0A1J1I2D4"/>
<evidence type="ECO:0000313" key="2">
    <source>
        <dbReference type="Proteomes" id="UP000183832"/>
    </source>
</evidence>
<protein>
    <submittedName>
        <fullName evidence="1">CLUMA_CG007971, isoform A</fullName>
    </submittedName>
</protein>
<gene>
    <name evidence="1" type="ORF">CLUMA_CG007971</name>
</gene>
<organism evidence="1 2">
    <name type="scientific">Clunio marinus</name>
    <dbReference type="NCBI Taxonomy" id="568069"/>
    <lineage>
        <taxon>Eukaryota</taxon>
        <taxon>Metazoa</taxon>
        <taxon>Ecdysozoa</taxon>
        <taxon>Arthropoda</taxon>
        <taxon>Hexapoda</taxon>
        <taxon>Insecta</taxon>
        <taxon>Pterygota</taxon>
        <taxon>Neoptera</taxon>
        <taxon>Endopterygota</taxon>
        <taxon>Diptera</taxon>
        <taxon>Nematocera</taxon>
        <taxon>Chironomoidea</taxon>
        <taxon>Chironomidae</taxon>
        <taxon>Clunio</taxon>
    </lineage>
</organism>
<proteinExistence type="predicted"/>
<evidence type="ECO:0000313" key="1">
    <source>
        <dbReference type="EMBL" id="CRK94464.1"/>
    </source>
</evidence>
<keyword evidence="2" id="KW-1185">Reference proteome</keyword>
<dbReference type="Proteomes" id="UP000183832">
    <property type="component" value="Unassembled WGS sequence"/>
</dbReference>
<sequence length="77" mass="8907">MPTNQSPSPYRYFAFLTNKTSQISDLTKSKEIIQLENKMVEMKILITFRLIRVVEPLMRFQGAGVKMKGRIIKASKD</sequence>
<accession>A0A1J1I2D4</accession>